<feature type="region of interest" description="Disordered" evidence="12">
    <location>
        <begin position="253"/>
        <end position="284"/>
    </location>
</feature>
<dbReference type="CDD" id="cd06718">
    <property type="entry name" value="PDZ_Par6-like"/>
    <property type="match status" value="1"/>
</dbReference>
<keyword evidence="16" id="KW-1185">Reference proteome</keyword>
<dbReference type="GO" id="GO:0005886">
    <property type="term" value="C:plasma membrane"/>
    <property type="evidence" value="ECO:0007669"/>
    <property type="project" value="UniProtKB-SubCell"/>
</dbReference>
<dbReference type="Gene3D" id="3.10.20.90">
    <property type="entry name" value="Phosphatidylinositol 3-kinase Catalytic Subunit, Chain A, domain 1"/>
    <property type="match status" value="1"/>
</dbReference>
<evidence type="ECO:0000256" key="7">
    <source>
        <dbReference type="ARBA" id="ARBA00022490"/>
    </source>
</evidence>
<dbReference type="PANTHER" id="PTHR14102">
    <property type="entry name" value="PAR-6-RELATED"/>
    <property type="match status" value="1"/>
</dbReference>
<evidence type="ECO:0000256" key="5">
    <source>
        <dbReference type="ARBA" id="ARBA00022427"/>
    </source>
</evidence>
<dbReference type="AlphaFoldDB" id="A0AAV2P960"/>
<dbReference type="SMART" id="SM00228">
    <property type="entry name" value="PDZ"/>
    <property type="match status" value="1"/>
</dbReference>
<dbReference type="GO" id="GO:0007098">
    <property type="term" value="P:centrosome cycle"/>
    <property type="evidence" value="ECO:0007669"/>
    <property type="project" value="TreeGrafter"/>
</dbReference>
<feature type="domain" description="PDZ" evidence="13">
    <location>
        <begin position="151"/>
        <end position="248"/>
    </location>
</feature>
<keyword evidence="5" id="KW-0796">Tight junction</keyword>
<feature type="compositionally biased region" description="Basic residues" evidence="12">
    <location>
        <begin position="305"/>
        <end position="317"/>
    </location>
</feature>
<protein>
    <submittedName>
        <fullName evidence="15">Uncharacterized protein</fullName>
    </submittedName>
</protein>
<dbReference type="SUPFAM" id="SSF54277">
    <property type="entry name" value="CAD &amp; PB1 domains"/>
    <property type="match status" value="1"/>
</dbReference>
<dbReference type="GO" id="GO:0005737">
    <property type="term" value="C:cytoplasm"/>
    <property type="evidence" value="ECO:0007669"/>
    <property type="project" value="UniProtKB-SubCell"/>
</dbReference>
<dbReference type="InterPro" id="IPR053793">
    <property type="entry name" value="PB1-like"/>
</dbReference>
<keyword evidence="10" id="KW-0472">Membrane</keyword>
<evidence type="ECO:0000256" key="2">
    <source>
        <dbReference type="ARBA" id="ARBA00004435"/>
    </source>
</evidence>
<comment type="similarity">
    <text evidence="4">Belongs to the PAR6 family.</text>
</comment>
<organism evidence="15 16">
    <name type="scientific">Lasius platythorax</name>
    <dbReference type="NCBI Taxonomy" id="488582"/>
    <lineage>
        <taxon>Eukaryota</taxon>
        <taxon>Metazoa</taxon>
        <taxon>Ecdysozoa</taxon>
        <taxon>Arthropoda</taxon>
        <taxon>Hexapoda</taxon>
        <taxon>Insecta</taxon>
        <taxon>Pterygota</taxon>
        <taxon>Neoptera</taxon>
        <taxon>Endopterygota</taxon>
        <taxon>Hymenoptera</taxon>
        <taxon>Apocrita</taxon>
        <taxon>Aculeata</taxon>
        <taxon>Formicoidea</taxon>
        <taxon>Formicidae</taxon>
        <taxon>Formicinae</taxon>
        <taxon>Lasius</taxon>
        <taxon>Lasius</taxon>
    </lineage>
</organism>
<dbReference type="SUPFAM" id="SSF50156">
    <property type="entry name" value="PDZ domain-like"/>
    <property type="match status" value="1"/>
</dbReference>
<comment type="subcellular location">
    <subcellularLocation>
        <location evidence="2">Cell junction</location>
        <location evidence="2">Tight junction</location>
    </subcellularLocation>
    <subcellularLocation>
        <location evidence="1">Cell membrane</location>
    </subcellularLocation>
    <subcellularLocation>
        <location evidence="3">Cytoplasm</location>
    </subcellularLocation>
</comment>
<dbReference type="PANTHER" id="PTHR14102:SF11">
    <property type="entry name" value="LD29223P"/>
    <property type="match status" value="1"/>
</dbReference>
<dbReference type="InterPro" id="IPR034868">
    <property type="entry name" value="PB1_Par6"/>
</dbReference>
<evidence type="ECO:0000256" key="4">
    <source>
        <dbReference type="ARBA" id="ARBA00008625"/>
    </source>
</evidence>
<evidence type="ECO:0000313" key="15">
    <source>
        <dbReference type="EMBL" id="CAL1689072.1"/>
    </source>
</evidence>
<evidence type="ECO:0000256" key="6">
    <source>
        <dbReference type="ARBA" id="ARBA00022475"/>
    </source>
</evidence>
<evidence type="ECO:0000256" key="12">
    <source>
        <dbReference type="SAM" id="MobiDB-lite"/>
    </source>
</evidence>
<keyword evidence="7" id="KW-0963">Cytoplasm</keyword>
<feature type="compositionally biased region" description="Polar residues" evidence="12">
    <location>
        <begin position="261"/>
        <end position="279"/>
    </location>
</feature>
<feature type="domain" description="PB1" evidence="14">
    <location>
        <begin position="12"/>
        <end position="93"/>
    </location>
</feature>
<feature type="region of interest" description="Disordered" evidence="12">
    <location>
        <begin position="298"/>
        <end position="327"/>
    </location>
</feature>
<name>A0AAV2P960_9HYME</name>
<evidence type="ECO:0000259" key="14">
    <source>
        <dbReference type="PROSITE" id="PS51745"/>
    </source>
</evidence>
<dbReference type="GO" id="GO:0005923">
    <property type="term" value="C:bicellular tight junction"/>
    <property type="evidence" value="ECO:0007669"/>
    <property type="project" value="UniProtKB-SubCell"/>
</dbReference>
<dbReference type="InterPro" id="IPR000270">
    <property type="entry name" value="PB1_dom"/>
</dbReference>
<evidence type="ECO:0000256" key="1">
    <source>
        <dbReference type="ARBA" id="ARBA00004236"/>
    </source>
</evidence>
<dbReference type="Pfam" id="PF00595">
    <property type="entry name" value="PDZ"/>
    <property type="match status" value="1"/>
</dbReference>
<keyword evidence="6" id="KW-1003">Cell membrane</keyword>
<dbReference type="FunFam" id="2.30.42.10:FF:000030">
    <property type="entry name" value="Partitioning defective 6 homolog beta"/>
    <property type="match status" value="1"/>
</dbReference>
<evidence type="ECO:0000256" key="11">
    <source>
        <dbReference type="ARBA" id="ARBA00023306"/>
    </source>
</evidence>
<dbReference type="PROSITE" id="PS50106">
    <property type="entry name" value="PDZ"/>
    <property type="match status" value="1"/>
</dbReference>
<dbReference type="SMART" id="SM00666">
    <property type="entry name" value="PB1"/>
    <property type="match status" value="1"/>
</dbReference>
<dbReference type="GO" id="GO:0051301">
    <property type="term" value="P:cell division"/>
    <property type="evidence" value="ECO:0007669"/>
    <property type="project" value="UniProtKB-KW"/>
</dbReference>
<dbReference type="InterPro" id="IPR051741">
    <property type="entry name" value="PAR6_homolog"/>
</dbReference>
<dbReference type="PROSITE" id="PS51745">
    <property type="entry name" value="PB1"/>
    <property type="match status" value="1"/>
</dbReference>
<keyword evidence="11" id="KW-0131">Cell cycle</keyword>
<dbReference type="Gene3D" id="2.30.42.10">
    <property type="match status" value="1"/>
</dbReference>
<evidence type="ECO:0000259" key="13">
    <source>
        <dbReference type="PROSITE" id="PS50106"/>
    </source>
</evidence>
<reference evidence="15" key="1">
    <citation type="submission" date="2024-04" db="EMBL/GenBank/DDBJ databases">
        <authorList>
            <consortium name="Molecular Ecology Group"/>
        </authorList>
    </citation>
    <scope>NUCLEOTIDE SEQUENCE</scope>
</reference>
<evidence type="ECO:0000256" key="10">
    <source>
        <dbReference type="ARBA" id="ARBA00023136"/>
    </source>
</evidence>
<evidence type="ECO:0000313" key="16">
    <source>
        <dbReference type="Proteomes" id="UP001497644"/>
    </source>
</evidence>
<proteinExistence type="inferred from homology"/>
<dbReference type="EMBL" id="OZ034832">
    <property type="protein sequence ID" value="CAL1689072.1"/>
    <property type="molecule type" value="Genomic_DNA"/>
</dbReference>
<dbReference type="CDD" id="cd06403">
    <property type="entry name" value="PB1_Par6"/>
    <property type="match status" value="1"/>
</dbReference>
<dbReference type="Proteomes" id="UP001497644">
    <property type="component" value="Chromosome 9"/>
</dbReference>
<gene>
    <name evidence="15" type="ORF">LPLAT_LOCUS14070</name>
</gene>
<dbReference type="InterPro" id="IPR036034">
    <property type="entry name" value="PDZ_sf"/>
</dbReference>
<evidence type="ECO:0000256" key="8">
    <source>
        <dbReference type="ARBA" id="ARBA00022618"/>
    </source>
</evidence>
<dbReference type="Pfam" id="PF00564">
    <property type="entry name" value="PB1"/>
    <property type="match status" value="1"/>
</dbReference>
<keyword evidence="9" id="KW-0965">Cell junction</keyword>
<dbReference type="InterPro" id="IPR001478">
    <property type="entry name" value="PDZ"/>
</dbReference>
<sequence>MSKKQDKVDNGIVAVKSKFDADIIRFSINRNEPMSYEDFGKLLAQRHDLGADFNFLIWYTDTDGDLLPINNDNNLARALLATRCLLRIFIQRKGDGAWDNGYGTIKPKNLISSILGGTPGKPKSIAISNPHDFRQVSAIIDVDILPETCRRVRLLKHGSDKPLGFYIKDGESYRILPSSAGGGIEKVPGVFISRLVPGGLAESTGLLAVNDEVLEVNGIEVAGKTLDQVTDMMIANSSNLIITVKPANQRAALAAPRRGSFSRNSQLSSGSHQSTQSAGSDEEADEIVDLTGLTMQDDASASSTQHHHYHHHHHHQNYSHDQGVLHL</sequence>
<keyword evidence="8" id="KW-0132">Cell division</keyword>
<evidence type="ECO:0000256" key="3">
    <source>
        <dbReference type="ARBA" id="ARBA00004496"/>
    </source>
</evidence>
<evidence type="ECO:0000256" key="9">
    <source>
        <dbReference type="ARBA" id="ARBA00022949"/>
    </source>
</evidence>
<accession>A0AAV2P960</accession>